<evidence type="ECO:0000259" key="7">
    <source>
        <dbReference type="PROSITE" id="PS51704"/>
    </source>
</evidence>
<keyword evidence="9" id="KW-1185">Reference proteome</keyword>
<dbReference type="GO" id="GO:0008889">
    <property type="term" value="F:glycerophosphodiester phosphodiesterase activity"/>
    <property type="evidence" value="ECO:0007669"/>
    <property type="project" value="UniProtKB-EC"/>
</dbReference>
<feature type="domain" description="GP-PDE" evidence="7">
    <location>
        <begin position="191"/>
        <end position="489"/>
    </location>
</feature>
<organism evidence="8 9">
    <name type="scientific">Colocasia esculenta</name>
    <name type="common">Wild taro</name>
    <name type="synonym">Arum esculentum</name>
    <dbReference type="NCBI Taxonomy" id="4460"/>
    <lineage>
        <taxon>Eukaryota</taxon>
        <taxon>Viridiplantae</taxon>
        <taxon>Streptophyta</taxon>
        <taxon>Embryophyta</taxon>
        <taxon>Tracheophyta</taxon>
        <taxon>Spermatophyta</taxon>
        <taxon>Magnoliopsida</taxon>
        <taxon>Liliopsida</taxon>
        <taxon>Araceae</taxon>
        <taxon>Aroideae</taxon>
        <taxon>Colocasieae</taxon>
        <taxon>Colocasia</taxon>
    </lineage>
</organism>
<evidence type="ECO:0000256" key="5">
    <source>
        <dbReference type="ARBA" id="ARBA00022801"/>
    </source>
</evidence>
<evidence type="ECO:0000256" key="2">
    <source>
        <dbReference type="ARBA" id="ARBA00012247"/>
    </source>
</evidence>
<dbReference type="FunFam" id="3.20.20.190:FF:000013">
    <property type="entry name" value="Glycerophosphodiester phosphodiesterase GDPDL3"/>
    <property type="match status" value="1"/>
</dbReference>
<dbReference type="SUPFAM" id="SSF51695">
    <property type="entry name" value="PLC-like phosphodiesterases"/>
    <property type="match status" value="1"/>
</dbReference>
<sequence>RGGVKEESSLYLSATSLSVPYPCSWRLRFGCNAELGALFPPAVVARSLPTHSPAVAAGSRTARVRAFTVADPERYSFVPRLFLVCSALQCSALLELSFKKRRRFFSLSILILLGDREAGFGGGSMDQFVSCPGTHGQRTCHCLSFFFMITTVEGQATAFQICNLARSRENLGLCPFPRNKKAEMSSQGKAPLVIARGGLSGLLPDSSASAYALAQDVSLPSVLLWCDVQLTKDGMGICLPDVNMDGYTNIADIDPNAKEYVLNGAPVSGHFSLDYNYDDLSQVFVKQNITSRTDKFDDSDPIVSVNEMETQLKDPHLWLNIQHDMFYSQHNLSMRSYLLSVTRHILIDYVSSPEVSFLRSVAMRFKKSNTKLIFRFLGADIADASTNQTYGSLLKNLTFIKTFASGILVPKSYIWPVNEDNYLQPYTSVVLDAHRAGLEVFAAGFVNDDAIPYNYSYDPIAEYLSFVDNGAFSVDGVLSDFSVTASAAIGIYHMIPSRHGSGPQPILLPSPGPFPFSFSFLPCTSEDDRMCMRKKQTWAAVPTGCGLGQSRPATTTDYRLDCRDDCGRPSIVDQGCAPTGCLPGWVPGGPPAACSASSNCGCHCFASHRAVITVIAATASDPAQASTITHINARSSTTGLPVVIGDMGSASTLAAIGRGHGRGHGRQPCTHCGRSNHQSDFLWKGGGGSKSSPVANLRVVSDPPSVVTTVLQ</sequence>
<feature type="non-terminal residue" evidence="8">
    <location>
        <position position="1"/>
    </location>
</feature>
<evidence type="ECO:0000256" key="4">
    <source>
        <dbReference type="ARBA" id="ARBA00022798"/>
    </source>
</evidence>
<dbReference type="AlphaFoldDB" id="A0A843UR82"/>
<keyword evidence="4" id="KW-0319">Glycerol metabolism</keyword>
<evidence type="ECO:0000313" key="8">
    <source>
        <dbReference type="EMBL" id="MQL84250.1"/>
    </source>
</evidence>
<dbReference type="CDD" id="cd08603">
    <property type="entry name" value="GDPD_SHV3_repeat_1"/>
    <property type="match status" value="1"/>
</dbReference>
<comment type="similarity">
    <text evidence="1">Belongs to the glycerophosphoryl diester phosphodiesterase family.</text>
</comment>
<feature type="non-terminal residue" evidence="8">
    <location>
        <position position="712"/>
    </location>
</feature>
<evidence type="ECO:0000256" key="1">
    <source>
        <dbReference type="ARBA" id="ARBA00007277"/>
    </source>
</evidence>
<dbReference type="EMBL" id="NMUH01000749">
    <property type="protein sequence ID" value="MQL84250.1"/>
    <property type="molecule type" value="Genomic_DNA"/>
</dbReference>
<comment type="catalytic activity">
    <reaction evidence="6">
        <text>a sn-glycero-3-phosphodiester + H2O = an alcohol + sn-glycerol 3-phosphate + H(+)</text>
        <dbReference type="Rhea" id="RHEA:12969"/>
        <dbReference type="ChEBI" id="CHEBI:15377"/>
        <dbReference type="ChEBI" id="CHEBI:15378"/>
        <dbReference type="ChEBI" id="CHEBI:30879"/>
        <dbReference type="ChEBI" id="CHEBI:57597"/>
        <dbReference type="ChEBI" id="CHEBI:83408"/>
        <dbReference type="EC" id="3.1.4.46"/>
    </reaction>
</comment>
<evidence type="ECO:0000313" key="9">
    <source>
        <dbReference type="Proteomes" id="UP000652761"/>
    </source>
</evidence>
<evidence type="ECO:0000256" key="6">
    <source>
        <dbReference type="ARBA" id="ARBA00047512"/>
    </source>
</evidence>
<dbReference type="EC" id="3.1.4.46" evidence="2"/>
<dbReference type="GO" id="GO:0006071">
    <property type="term" value="P:glycerol metabolic process"/>
    <property type="evidence" value="ECO:0007669"/>
    <property type="project" value="UniProtKB-KW"/>
</dbReference>
<keyword evidence="5" id="KW-0378">Hydrolase</keyword>
<name>A0A843UR82_COLES</name>
<dbReference type="Proteomes" id="UP000652761">
    <property type="component" value="Unassembled WGS sequence"/>
</dbReference>
<dbReference type="InterPro" id="IPR030395">
    <property type="entry name" value="GP_PDE_dom"/>
</dbReference>
<dbReference type="GO" id="GO:0006629">
    <property type="term" value="P:lipid metabolic process"/>
    <property type="evidence" value="ECO:0007669"/>
    <property type="project" value="InterPro"/>
</dbReference>
<evidence type="ECO:0000256" key="3">
    <source>
        <dbReference type="ARBA" id="ARBA00022729"/>
    </source>
</evidence>
<proteinExistence type="inferred from homology"/>
<accession>A0A843UR82</accession>
<dbReference type="OrthoDB" id="1058301at2759"/>
<comment type="caution">
    <text evidence="8">The sequence shown here is derived from an EMBL/GenBank/DDBJ whole genome shotgun (WGS) entry which is preliminary data.</text>
</comment>
<protein>
    <recommendedName>
        <fullName evidence="2">glycerophosphodiester phosphodiesterase</fullName>
        <ecNumber evidence="2">3.1.4.46</ecNumber>
    </recommendedName>
</protein>
<dbReference type="InterPro" id="IPR017946">
    <property type="entry name" value="PLC-like_Pdiesterase_TIM-brl"/>
</dbReference>
<dbReference type="PROSITE" id="PS51704">
    <property type="entry name" value="GP_PDE"/>
    <property type="match status" value="1"/>
</dbReference>
<dbReference type="PANTHER" id="PTHR43620:SF7">
    <property type="entry name" value="GLYCEROPHOSPHODIESTER PHOSPHODIESTERASE GDPD5-RELATED"/>
    <property type="match status" value="1"/>
</dbReference>
<reference evidence="8" key="1">
    <citation type="submission" date="2017-07" db="EMBL/GenBank/DDBJ databases">
        <title>Taro Niue Genome Assembly and Annotation.</title>
        <authorList>
            <person name="Atibalentja N."/>
            <person name="Keating K."/>
            <person name="Fields C.J."/>
        </authorList>
    </citation>
    <scope>NUCLEOTIDE SEQUENCE</scope>
    <source>
        <strain evidence="8">Niue_2</strain>
        <tissue evidence="8">Leaf</tissue>
    </source>
</reference>
<dbReference type="Gene3D" id="3.20.20.190">
    <property type="entry name" value="Phosphatidylinositol (PI) phosphodiesterase"/>
    <property type="match status" value="1"/>
</dbReference>
<keyword evidence="3" id="KW-0732">Signal</keyword>
<dbReference type="PANTHER" id="PTHR43620">
    <property type="entry name" value="GLYCEROPHOSPHORYL DIESTER PHOSPHODIESTERASE"/>
    <property type="match status" value="1"/>
</dbReference>
<gene>
    <name evidence="8" type="ORF">Taro_016764</name>
</gene>